<organism evidence="3 4">
    <name type="scientific">Gloeophyllum trabeum (strain ATCC 11539 / FP-39264 / Madison 617)</name>
    <name type="common">Brown rot fungus</name>
    <dbReference type="NCBI Taxonomy" id="670483"/>
    <lineage>
        <taxon>Eukaryota</taxon>
        <taxon>Fungi</taxon>
        <taxon>Dikarya</taxon>
        <taxon>Basidiomycota</taxon>
        <taxon>Agaricomycotina</taxon>
        <taxon>Agaricomycetes</taxon>
        <taxon>Gloeophyllales</taxon>
        <taxon>Gloeophyllaceae</taxon>
        <taxon>Gloeophyllum</taxon>
    </lineage>
</organism>
<dbReference type="GeneID" id="19306018"/>
<dbReference type="HOGENOM" id="CLU_095772_0_0_1"/>
<dbReference type="KEGG" id="gtr:GLOTRDRAFT_40967"/>
<sequence length="207" mass="23409">VFTAGTRTNSRSEVENQVNKALGGPKKTLLQLSDALNERTEGQTVNDMVHLLRKYAGPYALNIVRNQMEHRVFYTTEVLQLPEGAHSWRSHNNFSNDFAHISVNWLLQQAITNGLKVQHILQIIYLGPSAMHYLLLLTDGRYICDCAMGLSLGLPCRHFFQALVKFKGLIFHISLVWARCVAFYMNQMCAQTRVVGYGYPGTGGSWF</sequence>
<protein>
    <recommendedName>
        <fullName evidence="2">SWIM-type domain-containing protein</fullName>
    </recommendedName>
</protein>
<dbReference type="InterPro" id="IPR007527">
    <property type="entry name" value="Znf_SWIM"/>
</dbReference>
<keyword evidence="1" id="KW-0863">Zinc-finger</keyword>
<dbReference type="EMBL" id="KB469301">
    <property type="protein sequence ID" value="EPQ55885.1"/>
    <property type="molecule type" value="Genomic_DNA"/>
</dbReference>
<keyword evidence="1" id="KW-0862">Zinc</keyword>
<dbReference type="OMA" id="EQVECEN"/>
<evidence type="ECO:0000256" key="1">
    <source>
        <dbReference type="PROSITE-ProRule" id="PRU00325"/>
    </source>
</evidence>
<dbReference type="OrthoDB" id="3261031at2759"/>
<dbReference type="RefSeq" id="XP_007865521.1">
    <property type="nucleotide sequence ID" value="XM_007867330.1"/>
</dbReference>
<keyword evidence="1" id="KW-0479">Metal-binding</keyword>
<evidence type="ECO:0000313" key="4">
    <source>
        <dbReference type="Proteomes" id="UP000030669"/>
    </source>
</evidence>
<proteinExistence type="predicted"/>
<evidence type="ECO:0000259" key="2">
    <source>
        <dbReference type="PROSITE" id="PS50966"/>
    </source>
</evidence>
<accession>S7RN43</accession>
<dbReference type="AlphaFoldDB" id="S7RN43"/>
<feature type="domain" description="SWIM-type" evidence="2">
    <location>
        <begin position="133"/>
        <end position="167"/>
    </location>
</feature>
<gene>
    <name evidence="3" type="ORF">GLOTRDRAFT_40967</name>
</gene>
<reference evidence="3 4" key="1">
    <citation type="journal article" date="2012" name="Science">
        <title>The Paleozoic origin of enzymatic lignin decomposition reconstructed from 31 fungal genomes.</title>
        <authorList>
            <person name="Floudas D."/>
            <person name="Binder M."/>
            <person name="Riley R."/>
            <person name="Barry K."/>
            <person name="Blanchette R.A."/>
            <person name="Henrissat B."/>
            <person name="Martinez A.T."/>
            <person name="Otillar R."/>
            <person name="Spatafora J.W."/>
            <person name="Yadav J.S."/>
            <person name="Aerts A."/>
            <person name="Benoit I."/>
            <person name="Boyd A."/>
            <person name="Carlson A."/>
            <person name="Copeland A."/>
            <person name="Coutinho P.M."/>
            <person name="de Vries R.P."/>
            <person name="Ferreira P."/>
            <person name="Findley K."/>
            <person name="Foster B."/>
            <person name="Gaskell J."/>
            <person name="Glotzer D."/>
            <person name="Gorecki P."/>
            <person name="Heitman J."/>
            <person name="Hesse C."/>
            <person name="Hori C."/>
            <person name="Igarashi K."/>
            <person name="Jurgens J.A."/>
            <person name="Kallen N."/>
            <person name="Kersten P."/>
            <person name="Kohler A."/>
            <person name="Kuees U."/>
            <person name="Kumar T.K.A."/>
            <person name="Kuo A."/>
            <person name="LaButti K."/>
            <person name="Larrondo L.F."/>
            <person name="Lindquist E."/>
            <person name="Ling A."/>
            <person name="Lombard V."/>
            <person name="Lucas S."/>
            <person name="Lundell T."/>
            <person name="Martin R."/>
            <person name="McLaughlin D.J."/>
            <person name="Morgenstern I."/>
            <person name="Morin E."/>
            <person name="Murat C."/>
            <person name="Nagy L.G."/>
            <person name="Nolan M."/>
            <person name="Ohm R.A."/>
            <person name="Patyshakuliyeva A."/>
            <person name="Rokas A."/>
            <person name="Ruiz-Duenas F.J."/>
            <person name="Sabat G."/>
            <person name="Salamov A."/>
            <person name="Samejima M."/>
            <person name="Schmutz J."/>
            <person name="Slot J.C."/>
            <person name="St John F."/>
            <person name="Stenlid J."/>
            <person name="Sun H."/>
            <person name="Sun S."/>
            <person name="Syed K."/>
            <person name="Tsang A."/>
            <person name="Wiebenga A."/>
            <person name="Young D."/>
            <person name="Pisabarro A."/>
            <person name="Eastwood D.C."/>
            <person name="Martin F."/>
            <person name="Cullen D."/>
            <person name="Grigoriev I.V."/>
            <person name="Hibbett D.S."/>
        </authorList>
    </citation>
    <scope>NUCLEOTIDE SEQUENCE [LARGE SCALE GENOMIC DNA]</scope>
    <source>
        <strain evidence="3 4">ATCC 11539</strain>
    </source>
</reference>
<dbReference type="GO" id="GO:0008270">
    <property type="term" value="F:zinc ion binding"/>
    <property type="evidence" value="ECO:0007669"/>
    <property type="project" value="UniProtKB-KW"/>
</dbReference>
<feature type="non-terminal residue" evidence="3">
    <location>
        <position position="1"/>
    </location>
</feature>
<evidence type="ECO:0000313" key="3">
    <source>
        <dbReference type="EMBL" id="EPQ55885.1"/>
    </source>
</evidence>
<dbReference type="Proteomes" id="UP000030669">
    <property type="component" value="Unassembled WGS sequence"/>
</dbReference>
<name>S7RN43_GLOTA</name>
<dbReference type="PROSITE" id="PS50966">
    <property type="entry name" value="ZF_SWIM"/>
    <property type="match status" value="1"/>
</dbReference>
<keyword evidence="4" id="KW-1185">Reference proteome</keyword>